<comment type="caution">
    <text evidence="2">The sequence shown here is derived from an EMBL/GenBank/DDBJ whole genome shotgun (WGS) entry which is preliminary data.</text>
</comment>
<protein>
    <submittedName>
        <fullName evidence="2">Uncharacterized protein</fullName>
    </submittedName>
</protein>
<evidence type="ECO:0000256" key="1">
    <source>
        <dbReference type="SAM" id="Phobius"/>
    </source>
</evidence>
<keyword evidence="1" id="KW-1133">Transmembrane helix</keyword>
<sequence length="166" mass="18846">MRNIIKPFSTSSSSSTSSASISYIQSNILSTVVLAIIGIGSLIVLVPLFSFHVSTHQKMAHLPNIPHHGNNSSMLRPFHGASSDHYYYPLNLIKNQQKGDYYDEKLKKIESSLGSVRVFLKEIASASIHHQNSSATHDDPDYYIPNGQIYRNPYLFHRYVYFFFSF</sequence>
<name>A0AA41VRM3_PAPNU</name>
<evidence type="ECO:0000313" key="3">
    <source>
        <dbReference type="Proteomes" id="UP001177140"/>
    </source>
</evidence>
<proteinExistence type="predicted"/>
<gene>
    <name evidence="2" type="ORF">MKW94_012154</name>
</gene>
<organism evidence="2 3">
    <name type="scientific">Papaver nudicaule</name>
    <name type="common">Iceland poppy</name>
    <dbReference type="NCBI Taxonomy" id="74823"/>
    <lineage>
        <taxon>Eukaryota</taxon>
        <taxon>Viridiplantae</taxon>
        <taxon>Streptophyta</taxon>
        <taxon>Embryophyta</taxon>
        <taxon>Tracheophyta</taxon>
        <taxon>Spermatophyta</taxon>
        <taxon>Magnoliopsida</taxon>
        <taxon>Ranunculales</taxon>
        <taxon>Papaveraceae</taxon>
        <taxon>Papaveroideae</taxon>
        <taxon>Papaver</taxon>
    </lineage>
</organism>
<accession>A0AA41VRM3</accession>
<feature type="transmembrane region" description="Helical" evidence="1">
    <location>
        <begin position="28"/>
        <end position="49"/>
    </location>
</feature>
<keyword evidence="1" id="KW-0472">Membrane</keyword>
<keyword evidence="1" id="KW-0812">Transmembrane</keyword>
<reference evidence="2" key="1">
    <citation type="submission" date="2022-03" db="EMBL/GenBank/DDBJ databases">
        <title>A functionally conserved STORR gene fusion in Papaver species that diverged 16.8 million years ago.</title>
        <authorList>
            <person name="Catania T."/>
        </authorList>
    </citation>
    <scope>NUCLEOTIDE SEQUENCE</scope>
    <source>
        <strain evidence="2">S-191538</strain>
    </source>
</reference>
<evidence type="ECO:0000313" key="2">
    <source>
        <dbReference type="EMBL" id="MCL7046205.1"/>
    </source>
</evidence>
<dbReference type="AlphaFoldDB" id="A0AA41VRM3"/>
<dbReference type="Proteomes" id="UP001177140">
    <property type="component" value="Unassembled WGS sequence"/>
</dbReference>
<keyword evidence="3" id="KW-1185">Reference proteome</keyword>
<dbReference type="EMBL" id="JAJJMA010278659">
    <property type="protein sequence ID" value="MCL7046205.1"/>
    <property type="molecule type" value="Genomic_DNA"/>
</dbReference>